<name>A0A3N4JJJ1_9PEZI</name>
<protein>
    <submittedName>
        <fullName evidence="1">Uncharacterized protein</fullName>
    </submittedName>
</protein>
<dbReference type="AlphaFoldDB" id="A0A3N4JJJ1"/>
<keyword evidence="2" id="KW-1185">Reference proteome</keyword>
<gene>
    <name evidence="1" type="ORF">L873DRAFT_1811198</name>
</gene>
<proteinExistence type="predicted"/>
<sequence>MSAWDFSKRAIAKHPATPTRAASLTLYIPRYPHKLRITKLPSPPFKLPAPHNFTIT</sequence>
<reference evidence="1 2" key="1">
    <citation type="journal article" date="2018" name="Nat. Ecol. Evol.">
        <title>Pezizomycetes genomes reveal the molecular basis of ectomycorrhizal truffle lifestyle.</title>
        <authorList>
            <person name="Murat C."/>
            <person name="Payen T."/>
            <person name="Noel B."/>
            <person name="Kuo A."/>
            <person name="Morin E."/>
            <person name="Chen J."/>
            <person name="Kohler A."/>
            <person name="Krizsan K."/>
            <person name="Balestrini R."/>
            <person name="Da Silva C."/>
            <person name="Montanini B."/>
            <person name="Hainaut M."/>
            <person name="Levati E."/>
            <person name="Barry K.W."/>
            <person name="Belfiori B."/>
            <person name="Cichocki N."/>
            <person name="Clum A."/>
            <person name="Dockter R.B."/>
            <person name="Fauchery L."/>
            <person name="Guy J."/>
            <person name="Iotti M."/>
            <person name="Le Tacon F."/>
            <person name="Lindquist E.A."/>
            <person name="Lipzen A."/>
            <person name="Malagnac F."/>
            <person name="Mello A."/>
            <person name="Molinier V."/>
            <person name="Miyauchi S."/>
            <person name="Poulain J."/>
            <person name="Riccioni C."/>
            <person name="Rubini A."/>
            <person name="Sitrit Y."/>
            <person name="Splivallo R."/>
            <person name="Traeger S."/>
            <person name="Wang M."/>
            <person name="Zifcakova L."/>
            <person name="Wipf D."/>
            <person name="Zambonelli A."/>
            <person name="Paolocci F."/>
            <person name="Nowrousian M."/>
            <person name="Ottonello S."/>
            <person name="Baldrian P."/>
            <person name="Spatafora J.W."/>
            <person name="Henrissat B."/>
            <person name="Nagy L.G."/>
            <person name="Aury J.M."/>
            <person name="Wincker P."/>
            <person name="Grigoriev I.V."/>
            <person name="Bonfante P."/>
            <person name="Martin F.M."/>
        </authorList>
    </citation>
    <scope>NUCLEOTIDE SEQUENCE [LARGE SCALE GENOMIC DNA]</scope>
    <source>
        <strain evidence="1 2">120613-1</strain>
    </source>
</reference>
<dbReference type="Proteomes" id="UP000276215">
    <property type="component" value="Unassembled WGS sequence"/>
</dbReference>
<dbReference type="EMBL" id="ML120413">
    <property type="protein sequence ID" value="RPA96580.1"/>
    <property type="molecule type" value="Genomic_DNA"/>
</dbReference>
<evidence type="ECO:0000313" key="2">
    <source>
        <dbReference type="Proteomes" id="UP000276215"/>
    </source>
</evidence>
<evidence type="ECO:0000313" key="1">
    <source>
        <dbReference type="EMBL" id="RPA96580.1"/>
    </source>
</evidence>
<organism evidence="1 2">
    <name type="scientific">Choiromyces venosus 120613-1</name>
    <dbReference type="NCBI Taxonomy" id="1336337"/>
    <lineage>
        <taxon>Eukaryota</taxon>
        <taxon>Fungi</taxon>
        <taxon>Dikarya</taxon>
        <taxon>Ascomycota</taxon>
        <taxon>Pezizomycotina</taxon>
        <taxon>Pezizomycetes</taxon>
        <taxon>Pezizales</taxon>
        <taxon>Tuberaceae</taxon>
        <taxon>Choiromyces</taxon>
    </lineage>
</organism>
<accession>A0A3N4JJJ1</accession>